<keyword evidence="2" id="KW-0812">Transmembrane</keyword>
<feature type="region of interest" description="Disordered" evidence="1">
    <location>
        <begin position="407"/>
        <end position="498"/>
    </location>
</feature>
<feature type="region of interest" description="Disordered" evidence="1">
    <location>
        <begin position="1"/>
        <end position="44"/>
    </location>
</feature>
<evidence type="ECO:0000256" key="2">
    <source>
        <dbReference type="SAM" id="Phobius"/>
    </source>
</evidence>
<dbReference type="AlphaFoldDB" id="A0A058ZCB3"/>
<dbReference type="EMBL" id="KB932202">
    <property type="protein sequence ID" value="KCV72019.1"/>
    <property type="molecule type" value="Genomic_DNA"/>
</dbReference>
<evidence type="ECO:0000313" key="3">
    <source>
        <dbReference type="EMBL" id="KCV72019.1"/>
    </source>
</evidence>
<accession>A0A058ZCB3</accession>
<feature type="region of interest" description="Disordered" evidence="1">
    <location>
        <begin position="332"/>
        <end position="394"/>
    </location>
</feature>
<feature type="compositionally biased region" description="Low complexity" evidence="1">
    <location>
        <begin position="24"/>
        <end position="36"/>
    </location>
</feature>
<organism evidence="3">
    <name type="scientific">Fonticula alba</name>
    <name type="common">Slime mold</name>
    <dbReference type="NCBI Taxonomy" id="691883"/>
    <lineage>
        <taxon>Eukaryota</taxon>
        <taxon>Rotosphaerida</taxon>
        <taxon>Fonticulaceae</taxon>
        <taxon>Fonticula</taxon>
    </lineage>
</organism>
<dbReference type="RefSeq" id="XP_009493597.1">
    <property type="nucleotide sequence ID" value="XM_009495322.1"/>
</dbReference>
<dbReference type="GeneID" id="20526151"/>
<keyword evidence="4" id="KW-1185">Reference proteome</keyword>
<feature type="compositionally biased region" description="Low complexity" evidence="1">
    <location>
        <begin position="332"/>
        <end position="344"/>
    </location>
</feature>
<evidence type="ECO:0000313" key="4">
    <source>
        <dbReference type="Proteomes" id="UP000030693"/>
    </source>
</evidence>
<proteinExistence type="predicted"/>
<feature type="transmembrane region" description="Helical" evidence="2">
    <location>
        <begin position="48"/>
        <end position="67"/>
    </location>
</feature>
<gene>
    <name evidence="3" type="ORF">H696_01426</name>
</gene>
<keyword evidence="2" id="KW-0472">Membrane</keyword>
<sequence length="652" mass="65929">MAASNPAAWPLVSGPYAHTDDPEAGQPAGRRASGARARPRPRARRRSATLALALGLVLLLGMGLVIVRHGAPATGAPGTTAPAATGGRPEACPARGRVRLSPADLPLHPHCPISGLAAGGPATCPVDLLQRWAPASVTWAGTPAAPFLHLFVGFISADALSAELLEHLLAFQTAARTGALAAELDSVPRSAGLEQRFLLGLAILPGTGDADQGPSVRAFRGQLSRAGVPTVLLPASGTGAPEAHIAQAAGRLVAEAIRPDFYWLLDYDQLTGATSSPAGRRLPAPGDLVRGEVAPLAGGLFQPFGLRPATDGAWLDDLFAARAPGAVAVPPGPGACSPGAPHSPWLAHPDPGRLAAGLAASPAASPADAATEPGHLGSASPSADGDRLHLPPLPPVLIPFPTPVGLLAGDGTSSSGPEGACRASPGPADHSHPTTSATGPGPGPHRLWDRLLPSRTADPPVGAGLPTILRHTPPKADPGPLLAPARAAQPERQRHWPSSQCVLDTVAAAGPGGDGRQGGPLGGASWRVLSSNLQLRAPHADLAGGRLVATGPWLTPATGGAGPAALSAQLANRVLPAEHPLRSTLWEPVLGLSWRAVAVLDAALRADAAYQVAGVGPPISAMPGHQARILEQLTLLPSLLHYCGLISHFAGR</sequence>
<reference evidence="3" key="1">
    <citation type="submission" date="2013-04" db="EMBL/GenBank/DDBJ databases">
        <title>The Genome Sequence of Fonticula alba ATCC 38817.</title>
        <authorList>
            <consortium name="The Broad Institute Genomics Platform"/>
            <person name="Russ C."/>
            <person name="Cuomo C."/>
            <person name="Burger G."/>
            <person name="Gray M.W."/>
            <person name="Holland P.W.H."/>
            <person name="King N."/>
            <person name="Lang F.B.F."/>
            <person name="Roger A.J."/>
            <person name="Ruiz-Trillo I."/>
            <person name="Brown M."/>
            <person name="Walker B."/>
            <person name="Young S."/>
            <person name="Zeng Q."/>
            <person name="Gargeya S."/>
            <person name="Fitzgerald M."/>
            <person name="Haas B."/>
            <person name="Abouelleil A."/>
            <person name="Allen A.W."/>
            <person name="Alvarado L."/>
            <person name="Arachchi H.M."/>
            <person name="Berlin A.M."/>
            <person name="Chapman S.B."/>
            <person name="Gainer-Dewar J."/>
            <person name="Goldberg J."/>
            <person name="Griggs A."/>
            <person name="Gujja S."/>
            <person name="Hansen M."/>
            <person name="Howarth C."/>
            <person name="Imamovic A."/>
            <person name="Ireland A."/>
            <person name="Larimer J."/>
            <person name="McCowan C."/>
            <person name="Murphy C."/>
            <person name="Pearson M."/>
            <person name="Poon T.W."/>
            <person name="Priest M."/>
            <person name="Roberts A."/>
            <person name="Saif S."/>
            <person name="Shea T."/>
            <person name="Sisk P."/>
            <person name="Sykes S."/>
            <person name="Wortman J."/>
            <person name="Nusbaum C."/>
            <person name="Birren B."/>
        </authorList>
    </citation>
    <scope>NUCLEOTIDE SEQUENCE [LARGE SCALE GENOMIC DNA]</scope>
    <source>
        <strain evidence="3">ATCC 38817</strain>
    </source>
</reference>
<keyword evidence="2" id="KW-1133">Transmembrane helix</keyword>
<name>A0A058ZCB3_FONAL</name>
<dbReference type="Proteomes" id="UP000030693">
    <property type="component" value="Unassembled WGS sequence"/>
</dbReference>
<evidence type="ECO:0000256" key="1">
    <source>
        <dbReference type="SAM" id="MobiDB-lite"/>
    </source>
</evidence>
<feature type="compositionally biased region" description="Low complexity" evidence="1">
    <location>
        <begin position="354"/>
        <end position="370"/>
    </location>
</feature>
<protein>
    <submittedName>
        <fullName evidence="3">Uncharacterized protein</fullName>
    </submittedName>
</protein>